<reference evidence="2 3" key="1">
    <citation type="submission" date="2023-07" db="EMBL/GenBank/DDBJ databases">
        <title>Genomic Encyclopedia of Type Strains, Phase IV (KMG-IV): sequencing the most valuable type-strain genomes for metagenomic binning, comparative biology and taxonomic classification.</title>
        <authorList>
            <person name="Goeker M."/>
        </authorList>
    </citation>
    <scope>NUCLEOTIDE SEQUENCE [LARGE SCALE GENOMIC DNA]</scope>
    <source>
        <strain evidence="2 3">DSM 19092</strain>
    </source>
</reference>
<dbReference type="InterPro" id="IPR029058">
    <property type="entry name" value="AB_hydrolase_fold"/>
</dbReference>
<comment type="caution">
    <text evidence="2">The sequence shown here is derived from an EMBL/GenBank/DDBJ whole genome shotgun (WGS) entry which is preliminary data.</text>
</comment>
<dbReference type="PRINTS" id="PR00111">
    <property type="entry name" value="ABHYDROLASE"/>
</dbReference>
<dbReference type="RefSeq" id="WP_419152270.1">
    <property type="nucleotide sequence ID" value="NZ_JAUSTR010000009.1"/>
</dbReference>
<evidence type="ECO:0000313" key="2">
    <source>
        <dbReference type="EMBL" id="MDQ0163067.1"/>
    </source>
</evidence>
<keyword evidence="3" id="KW-1185">Reference proteome</keyword>
<gene>
    <name evidence="2" type="ORF">J2S06_002144</name>
</gene>
<accession>A0ABT9VQC4</accession>
<protein>
    <submittedName>
        <fullName evidence="2">Pimeloyl-ACP methyl ester carboxylesterase</fullName>
    </submittedName>
</protein>
<proteinExistence type="predicted"/>
<dbReference type="InterPro" id="IPR000073">
    <property type="entry name" value="AB_hydrolase_1"/>
</dbReference>
<sequence length="274" mass="31264">MQLNSKNVNVNGISTHYHEMGEGAPVLLIHGSGPGVSAWANWRLVIPELAKNFHVFAPDIVGFGYTERPENISYNVELWTQYLIGFIEKISEDRVHIIGNSLGGALALHIVHKRPDLVNKMVLMGSVGVPFQLTYGLDKVWGYEPSIENMKKILEIFVYNKEIATDELAELRYKASIETGFQEAFSKMFPEPRQPHIDKLALTDEQIKFITNPVLLIHGKEDIVIPYKETSLKLLELLPNSELHVFSNCGHWTQIEKKDEFCQLCENFFLRNEK</sequence>
<dbReference type="PANTHER" id="PTHR46438">
    <property type="entry name" value="ALPHA/BETA-HYDROLASES SUPERFAMILY PROTEIN"/>
    <property type="match status" value="1"/>
</dbReference>
<evidence type="ECO:0000259" key="1">
    <source>
        <dbReference type="Pfam" id="PF00561"/>
    </source>
</evidence>
<feature type="domain" description="AB hydrolase-1" evidence="1">
    <location>
        <begin position="25"/>
        <end position="133"/>
    </location>
</feature>
<dbReference type="Proteomes" id="UP001225646">
    <property type="component" value="Unassembled WGS sequence"/>
</dbReference>
<organism evidence="2 3">
    <name type="scientific">Aeribacillus alveayuensis</name>
    <dbReference type="NCBI Taxonomy" id="279215"/>
    <lineage>
        <taxon>Bacteria</taxon>
        <taxon>Bacillati</taxon>
        <taxon>Bacillota</taxon>
        <taxon>Bacilli</taxon>
        <taxon>Bacillales</taxon>
        <taxon>Bacillaceae</taxon>
        <taxon>Aeribacillus</taxon>
    </lineage>
</organism>
<dbReference type="EMBL" id="JAUSTR010000009">
    <property type="protein sequence ID" value="MDQ0163067.1"/>
    <property type="molecule type" value="Genomic_DNA"/>
</dbReference>
<dbReference type="Gene3D" id="3.40.50.1820">
    <property type="entry name" value="alpha/beta hydrolase"/>
    <property type="match status" value="1"/>
</dbReference>
<feature type="domain" description="AB hydrolase-1" evidence="1">
    <location>
        <begin position="176"/>
        <end position="257"/>
    </location>
</feature>
<name>A0ABT9VQC4_9BACI</name>
<dbReference type="SUPFAM" id="SSF53474">
    <property type="entry name" value="alpha/beta-Hydrolases"/>
    <property type="match status" value="1"/>
</dbReference>
<dbReference type="Pfam" id="PF00561">
    <property type="entry name" value="Abhydrolase_1"/>
    <property type="match status" value="2"/>
</dbReference>
<evidence type="ECO:0000313" key="3">
    <source>
        <dbReference type="Proteomes" id="UP001225646"/>
    </source>
</evidence>